<dbReference type="Proteomes" id="UP000028511">
    <property type="component" value="Unassembled WGS sequence"/>
</dbReference>
<name>A0A077NBI2_XENBV</name>
<organism evidence="1 2">
    <name type="scientific">Xenorhabdus bovienii str. puntauvense</name>
    <dbReference type="NCBI Taxonomy" id="1398201"/>
    <lineage>
        <taxon>Bacteria</taxon>
        <taxon>Pseudomonadati</taxon>
        <taxon>Pseudomonadota</taxon>
        <taxon>Gammaproteobacteria</taxon>
        <taxon>Enterobacterales</taxon>
        <taxon>Morganellaceae</taxon>
        <taxon>Xenorhabdus</taxon>
    </lineage>
</organism>
<protein>
    <submittedName>
        <fullName evidence="1">Uncharacterized protein</fullName>
    </submittedName>
</protein>
<gene>
    <name evidence="1" type="ORF">XBP1_1210001</name>
</gene>
<evidence type="ECO:0000313" key="2">
    <source>
        <dbReference type="Proteomes" id="UP000028511"/>
    </source>
</evidence>
<dbReference type="AlphaFoldDB" id="A0A077NBI2"/>
<proteinExistence type="predicted"/>
<dbReference type="EMBL" id="CBSW010000026">
    <property type="protein sequence ID" value="CDG95325.1"/>
    <property type="molecule type" value="Genomic_DNA"/>
</dbReference>
<evidence type="ECO:0000313" key="1">
    <source>
        <dbReference type="EMBL" id="CDG95325.1"/>
    </source>
</evidence>
<reference evidence="1" key="1">
    <citation type="submission" date="2013-07" db="EMBL/GenBank/DDBJ databases">
        <title>Sub-species coevolution in mutualistic symbiosis.</title>
        <authorList>
            <person name="Murfin K."/>
            <person name="Klassen J."/>
            <person name="Lee M."/>
            <person name="Forst S."/>
            <person name="Stock P."/>
            <person name="Goodrich-Blair H."/>
        </authorList>
    </citation>
    <scope>NUCLEOTIDE SEQUENCE [LARGE SCALE GENOMIC DNA]</scope>
    <source>
        <strain evidence="1">Puntauvense</strain>
    </source>
</reference>
<accession>A0A077NBI2</accession>
<comment type="caution">
    <text evidence="1">The sequence shown here is derived from an EMBL/GenBank/DDBJ whole genome shotgun (WGS) entry which is preliminary data.</text>
</comment>
<sequence>MLCGQASEQRDALRKSVTLKFQKTVNNFFYSESPVSLWDAIKITGSVALNESA</sequence>
<dbReference type="HOGENOM" id="CLU_3159444_0_0_6"/>